<accession>A0A6N7PU11</accession>
<keyword evidence="1" id="KW-0175">Coiled coil</keyword>
<evidence type="ECO:0000256" key="1">
    <source>
        <dbReference type="SAM" id="Coils"/>
    </source>
</evidence>
<dbReference type="AlphaFoldDB" id="A0A6N7PU11"/>
<protein>
    <submittedName>
        <fullName evidence="4">Uncharacterized protein</fullName>
    </submittedName>
</protein>
<comment type="caution">
    <text evidence="4">The sequence shown here is derived from an EMBL/GenBank/DDBJ whole genome shotgun (WGS) entry which is preliminary data.</text>
</comment>
<gene>
    <name evidence="4" type="ORF">GF068_24505</name>
</gene>
<evidence type="ECO:0000256" key="2">
    <source>
        <dbReference type="SAM" id="MobiDB-lite"/>
    </source>
</evidence>
<keyword evidence="3" id="KW-0812">Transmembrane</keyword>
<name>A0A6N7PU11_9BACT</name>
<feature type="transmembrane region" description="Helical" evidence="3">
    <location>
        <begin position="431"/>
        <end position="450"/>
    </location>
</feature>
<proteinExistence type="predicted"/>
<keyword evidence="3" id="KW-1133">Transmembrane helix</keyword>
<sequence>MSHEPPAALPSWAEPYLDEFAGILRVVELSGGFVLLPVEVPGPDLARALAEWLESKGHVALVFAPQDDEEWRYLSTRLLEAKPEEGGVCVVIAGGDLSTKGVSLAFRLVNERRDAISKRIGCPLLWCGTAEFLLETAQWAPDFWSVRAVERRLRLREREEKPREEAAAPSSRADLLEEARRQGDRKSISTLTVGQIRPMLSAGELAEAEALLAGTPAAMAEKDPEDWGEIELLRAEVARRRGQLDQSEAMLQQILAAPGLPKLIACRAHLLLGRVRDTGDDADSQAAAVQYQTAKELAQAIRAPALERLASYRHVWRSPRHVLELWGASRTTSVDDRPVQALLMAIVAAAMASSHDIQQARRLLAEASALAERSKDDPTILFGGEVEEELQKAREVITRLEAKPEPKKVAITPTPAVPQVEATTTSKSGRGWWIAAVALALVLVGSWALWRYYDAVDEVQFCFTDGALIHCTRSLGACEELRAKIGPSAGPCQPVTTTFP</sequence>
<dbReference type="Proteomes" id="UP000440224">
    <property type="component" value="Unassembled WGS sequence"/>
</dbReference>
<organism evidence="4 5">
    <name type="scientific">Polyangium spumosum</name>
    <dbReference type="NCBI Taxonomy" id="889282"/>
    <lineage>
        <taxon>Bacteria</taxon>
        <taxon>Pseudomonadati</taxon>
        <taxon>Myxococcota</taxon>
        <taxon>Polyangia</taxon>
        <taxon>Polyangiales</taxon>
        <taxon>Polyangiaceae</taxon>
        <taxon>Polyangium</taxon>
    </lineage>
</organism>
<evidence type="ECO:0000256" key="3">
    <source>
        <dbReference type="SAM" id="Phobius"/>
    </source>
</evidence>
<dbReference type="OrthoDB" id="9818923at2"/>
<evidence type="ECO:0000313" key="5">
    <source>
        <dbReference type="Proteomes" id="UP000440224"/>
    </source>
</evidence>
<dbReference type="EMBL" id="WJIE01000007">
    <property type="protein sequence ID" value="MRG95057.1"/>
    <property type="molecule type" value="Genomic_DNA"/>
</dbReference>
<feature type="coiled-coil region" evidence="1">
    <location>
        <begin position="357"/>
        <end position="403"/>
    </location>
</feature>
<evidence type="ECO:0000313" key="4">
    <source>
        <dbReference type="EMBL" id="MRG95057.1"/>
    </source>
</evidence>
<keyword evidence="5" id="KW-1185">Reference proteome</keyword>
<keyword evidence="3" id="KW-0472">Membrane</keyword>
<reference evidence="4 5" key="1">
    <citation type="submission" date="2019-10" db="EMBL/GenBank/DDBJ databases">
        <title>A soil myxobacterium in the family Polyangiaceae.</title>
        <authorList>
            <person name="Li Y."/>
            <person name="Wang J."/>
        </authorList>
    </citation>
    <scope>NUCLEOTIDE SEQUENCE [LARGE SCALE GENOMIC DNA]</scope>
    <source>
        <strain evidence="4 5">DSM 14734</strain>
    </source>
</reference>
<dbReference type="RefSeq" id="WP_153821886.1">
    <property type="nucleotide sequence ID" value="NZ_WJIE01000007.1"/>
</dbReference>
<feature type="region of interest" description="Disordered" evidence="2">
    <location>
        <begin position="158"/>
        <end position="181"/>
    </location>
</feature>